<feature type="non-terminal residue" evidence="2">
    <location>
        <position position="1"/>
    </location>
</feature>
<dbReference type="GO" id="GO:0005993">
    <property type="term" value="P:trehalose catabolic process"/>
    <property type="evidence" value="ECO:0007669"/>
    <property type="project" value="TreeGrafter"/>
</dbReference>
<dbReference type="AlphaFoldDB" id="A0A0F9JTI9"/>
<dbReference type="SUPFAM" id="SSF48208">
    <property type="entry name" value="Six-hairpin glycosidases"/>
    <property type="match status" value="1"/>
</dbReference>
<dbReference type="GO" id="GO:0015927">
    <property type="term" value="F:trehalase activity"/>
    <property type="evidence" value="ECO:0007669"/>
    <property type="project" value="TreeGrafter"/>
</dbReference>
<dbReference type="InterPro" id="IPR011613">
    <property type="entry name" value="GH15-like"/>
</dbReference>
<organism evidence="2">
    <name type="scientific">marine sediment metagenome</name>
    <dbReference type="NCBI Taxonomy" id="412755"/>
    <lineage>
        <taxon>unclassified sequences</taxon>
        <taxon>metagenomes</taxon>
        <taxon>ecological metagenomes</taxon>
    </lineage>
</organism>
<dbReference type="PANTHER" id="PTHR31616">
    <property type="entry name" value="TREHALASE"/>
    <property type="match status" value="1"/>
</dbReference>
<name>A0A0F9JTI9_9ZZZZ</name>
<dbReference type="EMBL" id="LAZR01015434">
    <property type="protein sequence ID" value="KKM13193.1"/>
    <property type="molecule type" value="Genomic_DNA"/>
</dbReference>
<dbReference type="Gene3D" id="1.50.10.10">
    <property type="match status" value="1"/>
</dbReference>
<reference evidence="2" key="1">
    <citation type="journal article" date="2015" name="Nature">
        <title>Complex archaea that bridge the gap between prokaryotes and eukaryotes.</title>
        <authorList>
            <person name="Spang A."/>
            <person name="Saw J.H."/>
            <person name="Jorgensen S.L."/>
            <person name="Zaremba-Niedzwiedzka K."/>
            <person name="Martijn J."/>
            <person name="Lind A.E."/>
            <person name="van Eijk R."/>
            <person name="Schleper C."/>
            <person name="Guy L."/>
            <person name="Ettema T.J."/>
        </authorList>
    </citation>
    <scope>NUCLEOTIDE SEQUENCE</scope>
</reference>
<comment type="caution">
    <text evidence="2">The sequence shown here is derived from an EMBL/GenBank/DDBJ whole genome shotgun (WGS) entry which is preliminary data.</text>
</comment>
<evidence type="ECO:0000259" key="1">
    <source>
        <dbReference type="Pfam" id="PF00723"/>
    </source>
</evidence>
<dbReference type="Pfam" id="PF00723">
    <property type="entry name" value="Glyco_hydro_15"/>
    <property type="match status" value="1"/>
</dbReference>
<dbReference type="InterPro" id="IPR012341">
    <property type="entry name" value="6hp_glycosidase-like_sf"/>
</dbReference>
<evidence type="ECO:0000313" key="2">
    <source>
        <dbReference type="EMBL" id="KKM13193.1"/>
    </source>
</evidence>
<proteinExistence type="predicted"/>
<gene>
    <name evidence="2" type="ORF">LCGC14_1718730</name>
</gene>
<dbReference type="PANTHER" id="PTHR31616:SF10">
    <property type="entry name" value="TREHALASE"/>
    <property type="match status" value="1"/>
</dbReference>
<sequence length="344" mass="38862">FCWLRDAAFTLDVFNRLGHTVYTRPFIEWLAGLVLGFGHGADIHSLYGIGREVDHHGMTEDVLGHLEGYRGSSPVRIGNDAFHQFQLDIYGEVLLSFDSYHRAGGIIDDSLWILAEALVESALRRWEEPDNGIWEVRSEPKHFTYSKLMAWVAVDRGLRLARALKRPVDFDRWRRAREAIRADILEKGWNEKRRSFVQAYGSSNLDASVLFIPMVGFLPADDPRMVATIDAVQKELVRDGLVYRYLPSDTDDGVGGDEGAFTMCSLWLAGSLITGDRLDEAREIFERVLGLRNHVGLFSEMVEPRTGEFLGNYPQAFTHIALIHTARNLDRALNQVETGKIVAA</sequence>
<feature type="domain" description="GH15-like" evidence="1">
    <location>
        <begin position="1"/>
        <end position="326"/>
    </location>
</feature>
<accession>A0A0F9JTI9</accession>
<protein>
    <recommendedName>
        <fullName evidence="1">GH15-like domain-containing protein</fullName>
    </recommendedName>
</protein>
<dbReference type="InterPro" id="IPR008928">
    <property type="entry name" value="6-hairpin_glycosidase_sf"/>
</dbReference>